<name>A0ABR8WSD4_9MICO</name>
<evidence type="ECO:0000313" key="1">
    <source>
        <dbReference type="EMBL" id="MBD8019798.1"/>
    </source>
</evidence>
<dbReference type="EMBL" id="JACSPY010000002">
    <property type="protein sequence ID" value="MBD8019798.1"/>
    <property type="molecule type" value="Genomic_DNA"/>
</dbReference>
<dbReference type="Proteomes" id="UP000651517">
    <property type="component" value="Unassembled WGS sequence"/>
</dbReference>
<gene>
    <name evidence="1" type="ORF">H9634_03240</name>
</gene>
<comment type="caution">
    <text evidence="1">The sequence shown here is derived from an EMBL/GenBank/DDBJ whole genome shotgun (WGS) entry which is preliminary data.</text>
</comment>
<sequence length="48" mass="5085">MSPLMRVVDAAEAVAVGGERTSRRQWWEADRGTPAAWVLAGGRSGGQS</sequence>
<keyword evidence="2" id="KW-1185">Reference proteome</keyword>
<reference evidence="1 2" key="1">
    <citation type="submission" date="2020-08" db="EMBL/GenBank/DDBJ databases">
        <title>A Genomic Blueprint of the Chicken Gut Microbiome.</title>
        <authorList>
            <person name="Gilroy R."/>
            <person name="Ravi A."/>
            <person name="Getino M."/>
            <person name="Pursley I."/>
            <person name="Horton D.L."/>
            <person name="Alikhan N.-F."/>
            <person name="Baker D."/>
            <person name="Gharbi K."/>
            <person name="Hall N."/>
            <person name="Watson M."/>
            <person name="Adriaenssens E.M."/>
            <person name="Foster-Nyarko E."/>
            <person name="Jarju S."/>
            <person name="Secka A."/>
            <person name="Antonio M."/>
            <person name="Oren A."/>
            <person name="Chaudhuri R."/>
            <person name="La Ragione R.M."/>
            <person name="Hildebrand F."/>
            <person name="Pallen M.J."/>
        </authorList>
    </citation>
    <scope>NUCLEOTIDE SEQUENCE [LARGE SCALE GENOMIC DNA]</scope>
    <source>
        <strain evidence="1 2">Re57</strain>
    </source>
</reference>
<evidence type="ECO:0000313" key="2">
    <source>
        <dbReference type="Proteomes" id="UP000651517"/>
    </source>
</evidence>
<dbReference type="RefSeq" id="WP_191725348.1">
    <property type="nucleotide sequence ID" value="NZ_JACSPY010000002.1"/>
</dbReference>
<accession>A0ABR8WSD4</accession>
<protein>
    <submittedName>
        <fullName evidence="1">Uncharacterized protein</fullName>
    </submittedName>
</protein>
<organism evidence="1 2">
    <name type="scientific">Brevibacterium gallinarum</name>
    <dbReference type="NCBI Taxonomy" id="2762220"/>
    <lineage>
        <taxon>Bacteria</taxon>
        <taxon>Bacillati</taxon>
        <taxon>Actinomycetota</taxon>
        <taxon>Actinomycetes</taxon>
        <taxon>Micrococcales</taxon>
        <taxon>Brevibacteriaceae</taxon>
        <taxon>Brevibacterium</taxon>
    </lineage>
</organism>
<proteinExistence type="predicted"/>